<dbReference type="EMBL" id="CAADFT010000029">
    <property type="protein sequence ID" value="VFK43882.1"/>
    <property type="molecule type" value="Genomic_DNA"/>
</dbReference>
<sequence>MAVSDTPCGSETTADIRIPTSDKTFTKQFFSAANCLGKLFVIASYMPQVAQFTKGNKATPEQATASQHRQPLGIRRIGTF</sequence>
<reference evidence="3" key="1">
    <citation type="submission" date="2019-02" db="EMBL/GenBank/DDBJ databases">
        <authorList>
            <person name="Gruber-Vodicka R. H."/>
            <person name="Seah K. B. B."/>
        </authorList>
    </citation>
    <scope>NUCLEOTIDE SEQUENCE</scope>
    <source>
        <strain evidence="2">BECK_BZ123</strain>
        <strain evidence="1">BECK_BZ125</strain>
        <strain evidence="3">BECK_BZ126</strain>
    </source>
</reference>
<evidence type="ECO:0000313" key="2">
    <source>
        <dbReference type="EMBL" id="VFK46656.1"/>
    </source>
</evidence>
<dbReference type="EMBL" id="CAADFS010000034">
    <property type="protein sequence ID" value="VFK46656.1"/>
    <property type="molecule type" value="Genomic_DNA"/>
</dbReference>
<gene>
    <name evidence="2" type="ORF">BECKTC1821D_GA0114238_10345</name>
    <name evidence="1" type="ORF">BECKTC1821E_GA0114239_102919</name>
    <name evidence="3" type="ORF">BECKTC1821F_GA0114240_10295</name>
</gene>
<protein>
    <submittedName>
        <fullName evidence="3">Uncharacterized protein</fullName>
    </submittedName>
</protein>
<dbReference type="EMBL" id="CAADFW010000029">
    <property type="protein sequence ID" value="VFK59067.1"/>
    <property type="molecule type" value="Genomic_DNA"/>
</dbReference>
<proteinExistence type="predicted"/>
<name>A0A450ZZ85_9GAMM</name>
<evidence type="ECO:0000313" key="3">
    <source>
        <dbReference type="EMBL" id="VFK59067.1"/>
    </source>
</evidence>
<dbReference type="AlphaFoldDB" id="A0A450ZZ85"/>
<organism evidence="3">
    <name type="scientific">Candidatus Kentrum sp. TC</name>
    <dbReference type="NCBI Taxonomy" id="2126339"/>
    <lineage>
        <taxon>Bacteria</taxon>
        <taxon>Pseudomonadati</taxon>
        <taxon>Pseudomonadota</taxon>
        <taxon>Gammaproteobacteria</taxon>
        <taxon>Candidatus Kentrum</taxon>
    </lineage>
</organism>
<accession>A0A450ZZ85</accession>
<evidence type="ECO:0000313" key="1">
    <source>
        <dbReference type="EMBL" id="VFK43882.1"/>
    </source>
</evidence>